<evidence type="ECO:0000256" key="1">
    <source>
        <dbReference type="SAM" id="MobiDB-lite"/>
    </source>
</evidence>
<feature type="region of interest" description="Disordered" evidence="1">
    <location>
        <begin position="15"/>
        <end position="74"/>
    </location>
</feature>
<evidence type="ECO:0000313" key="2">
    <source>
        <dbReference type="EMBL" id="OZC10566.1"/>
    </source>
</evidence>
<sequence length="74" mass="8378">MKCVPVVRHTIPVAEGRFSSRPAAGTRSTKVTNEQDKEEEKRRGWERAGEKEELNSNPVESNRIGLSVRKTKTK</sequence>
<proteinExistence type="predicted"/>
<feature type="compositionally biased region" description="Basic and acidic residues" evidence="1">
    <location>
        <begin position="33"/>
        <end position="54"/>
    </location>
</feature>
<name>A0A238C074_9BILA</name>
<protein>
    <submittedName>
        <fullName evidence="2">Uncharacterized protein</fullName>
    </submittedName>
</protein>
<evidence type="ECO:0000313" key="3">
    <source>
        <dbReference type="Proteomes" id="UP000242913"/>
    </source>
</evidence>
<keyword evidence="3" id="KW-1185">Reference proteome</keyword>
<gene>
    <name evidence="2" type="ORF">X798_02315</name>
</gene>
<accession>A0A238C074</accession>
<dbReference type="Proteomes" id="UP000242913">
    <property type="component" value="Unassembled WGS sequence"/>
</dbReference>
<reference evidence="2 3" key="1">
    <citation type="submission" date="2015-12" db="EMBL/GenBank/DDBJ databases">
        <title>Draft genome of the nematode, Onchocerca flexuosa.</title>
        <authorList>
            <person name="Mitreva M."/>
        </authorList>
    </citation>
    <scope>NUCLEOTIDE SEQUENCE [LARGE SCALE GENOMIC DNA]</scope>
    <source>
        <strain evidence="2">Red Deer</strain>
    </source>
</reference>
<dbReference type="EMBL" id="KZ269985">
    <property type="protein sequence ID" value="OZC10566.1"/>
    <property type="molecule type" value="Genomic_DNA"/>
</dbReference>
<dbReference type="AlphaFoldDB" id="A0A238C074"/>
<organism evidence="2 3">
    <name type="scientific">Onchocerca flexuosa</name>
    <dbReference type="NCBI Taxonomy" id="387005"/>
    <lineage>
        <taxon>Eukaryota</taxon>
        <taxon>Metazoa</taxon>
        <taxon>Ecdysozoa</taxon>
        <taxon>Nematoda</taxon>
        <taxon>Chromadorea</taxon>
        <taxon>Rhabditida</taxon>
        <taxon>Spirurina</taxon>
        <taxon>Spiruromorpha</taxon>
        <taxon>Filarioidea</taxon>
        <taxon>Onchocercidae</taxon>
        <taxon>Onchocerca</taxon>
    </lineage>
</organism>